<dbReference type="PRINTS" id="PR00024">
    <property type="entry name" value="HOMEOBOX"/>
</dbReference>
<dbReference type="InterPro" id="IPR000047">
    <property type="entry name" value="HTH_motif"/>
</dbReference>
<evidence type="ECO:0000259" key="11">
    <source>
        <dbReference type="PROSITE" id="PS50071"/>
    </source>
</evidence>
<dbReference type="PROSITE" id="PS00027">
    <property type="entry name" value="HOMEOBOX_1"/>
    <property type="match status" value="1"/>
</dbReference>
<evidence type="ECO:0000256" key="5">
    <source>
        <dbReference type="ARBA" id="ARBA00023125"/>
    </source>
</evidence>
<evidence type="ECO:0000256" key="6">
    <source>
        <dbReference type="ARBA" id="ARBA00023155"/>
    </source>
</evidence>
<dbReference type="InParanoid" id="A0A6P8IUM0"/>
<feature type="DNA-binding region" description="Homeobox" evidence="8">
    <location>
        <begin position="145"/>
        <end position="204"/>
    </location>
</feature>
<name>A0A6P8IUM0_ACTTE</name>
<dbReference type="CDD" id="cd00086">
    <property type="entry name" value="homeodomain"/>
    <property type="match status" value="1"/>
</dbReference>
<reference evidence="13" key="1">
    <citation type="submission" date="2025-08" db="UniProtKB">
        <authorList>
            <consortium name="RefSeq"/>
        </authorList>
    </citation>
    <scope>IDENTIFICATION</scope>
    <source>
        <tissue evidence="13">Tentacle</tissue>
    </source>
</reference>
<evidence type="ECO:0000256" key="4">
    <source>
        <dbReference type="ARBA" id="ARBA00022473"/>
    </source>
</evidence>
<proteinExistence type="inferred from homology"/>
<feature type="region of interest" description="Disordered" evidence="10">
    <location>
        <begin position="117"/>
        <end position="140"/>
    </location>
</feature>
<dbReference type="PANTHER" id="PTHR45664">
    <property type="entry name" value="PROTEIN ZERKNUELLT 1-RELATED"/>
    <property type="match status" value="1"/>
</dbReference>
<evidence type="ECO:0000256" key="7">
    <source>
        <dbReference type="ARBA" id="ARBA00023242"/>
    </source>
</evidence>
<keyword evidence="6 8" id="KW-0371">Homeobox</keyword>
<dbReference type="GO" id="GO:0005634">
    <property type="term" value="C:nucleus"/>
    <property type="evidence" value="ECO:0007669"/>
    <property type="project" value="UniProtKB-SubCell"/>
</dbReference>
<evidence type="ECO:0000256" key="9">
    <source>
        <dbReference type="RuleBase" id="RU000682"/>
    </source>
</evidence>
<feature type="domain" description="Homeobox" evidence="11">
    <location>
        <begin position="143"/>
        <end position="203"/>
    </location>
</feature>
<dbReference type="InterPro" id="IPR020479">
    <property type="entry name" value="HD_metazoa"/>
</dbReference>
<evidence type="ECO:0000256" key="3">
    <source>
        <dbReference type="ARBA" id="ARBA00009107"/>
    </source>
</evidence>
<evidence type="ECO:0000313" key="13">
    <source>
        <dbReference type="RefSeq" id="XP_031569870.1"/>
    </source>
</evidence>
<evidence type="ECO:0000256" key="10">
    <source>
        <dbReference type="SAM" id="MobiDB-lite"/>
    </source>
</evidence>
<protein>
    <submittedName>
        <fullName evidence="13">Homeobox protein Hox-D8-like</fullName>
    </submittedName>
</protein>
<dbReference type="PROSITE" id="PS50071">
    <property type="entry name" value="HOMEOBOX_2"/>
    <property type="match status" value="1"/>
</dbReference>
<dbReference type="InterPro" id="IPR017970">
    <property type="entry name" value="Homeobox_CS"/>
</dbReference>
<accession>A0A6P8IUM0</accession>
<dbReference type="AlphaFoldDB" id="A0A6P8IUM0"/>
<dbReference type="Proteomes" id="UP000515163">
    <property type="component" value="Unplaced"/>
</dbReference>
<dbReference type="SUPFAM" id="SSF46689">
    <property type="entry name" value="Homeodomain-like"/>
    <property type="match status" value="1"/>
</dbReference>
<keyword evidence="12" id="KW-1185">Reference proteome</keyword>
<dbReference type="KEGG" id="aten:116304302"/>
<dbReference type="GO" id="GO:0009952">
    <property type="term" value="P:anterior/posterior pattern specification"/>
    <property type="evidence" value="ECO:0007669"/>
    <property type="project" value="TreeGrafter"/>
</dbReference>
<feature type="compositionally biased region" description="Basic and acidic residues" evidence="10">
    <location>
        <begin position="117"/>
        <end position="128"/>
    </location>
</feature>
<dbReference type="PANTHER" id="PTHR45664:SF11">
    <property type="entry name" value="HOMEOBOX PROTEIN HOX-B3"/>
    <property type="match status" value="1"/>
</dbReference>
<evidence type="ECO:0000256" key="8">
    <source>
        <dbReference type="PROSITE-ProRule" id="PRU00108"/>
    </source>
</evidence>
<keyword evidence="5 8" id="KW-0238">DNA-binding</keyword>
<dbReference type="GeneID" id="116304302"/>
<organism evidence="12 13">
    <name type="scientific">Actinia tenebrosa</name>
    <name type="common">Australian red waratah sea anemone</name>
    <dbReference type="NCBI Taxonomy" id="6105"/>
    <lineage>
        <taxon>Eukaryota</taxon>
        <taxon>Metazoa</taxon>
        <taxon>Cnidaria</taxon>
        <taxon>Anthozoa</taxon>
        <taxon>Hexacorallia</taxon>
        <taxon>Actiniaria</taxon>
        <taxon>Actiniidae</taxon>
        <taxon>Actinia</taxon>
    </lineage>
</organism>
<dbReference type="GO" id="GO:0000978">
    <property type="term" value="F:RNA polymerase II cis-regulatory region sequence-specific DNA binding"/>
    <property type="evidence" value="ECO:0007669"/>
    <property type="project" value="TreeGrafter"/>
</dbReference>
<evidence type="ECO:0000256" key="1">
    <source>
        <dbReference type="ARBA" id="ARBA00003263"/>
    </source>
</evidence>
<dbReference type="InterPro" id="IPR001356">
    <property type="entry name" value="HD"/>
</dbReference>
<dbReference type="SMART" id="SM00389">
    <property type="entry name" value="HOX"/>
    <property type="match status" value="1"/>
</dbReference>
<evidence type="ECO:0000313" key="12">
    <source>
        <dbReference type="Proteomes" id="UP000515163"/>
    </source>
</evidence>
<dbReference type="Pfam" id="PF00046">
    <property type="entry name" value="Homeodomain"/>
    <property type="match status" value="1"/>
</dbReference>
<dbReference type="FunCoup" id="A0A6P8IUM0">
    <property type="interactions" value="952"/>
</dbReference>
<dbReference type="Gene3D" id="1.10.10.60">
    <property type="entry name" value="Homeodomain-like"/>
    <property type="match status" value="1"/>
</dbReference>
<keyword evidence="7 8" id="KW-0539">Nucleus</keyword>
<dbReference type="RefSeq" id="XP_031569870.1">
    <property type="nucleotide sequence ID" value="XM_031714010.1"/>
</dbReference>
<comment type="subcellular location">
    <subcellularLocation>
        <location evidence="2 8 9">Nucleus</location>
    </subcellularLocation>
</comment>
<comment type="function">
    <text evidence="1">Sequence-specific transcription factor which is part of a developmental regulatory system that provides cells with specific positional identities on the anterior-posterior axis.</text>
</comment>
<dbReference type="OrthoDB" id="5960550at2759"/>
<keyword evidence="4" id="KW-0217">Developmental protein</keyword>
<comment type="similarity">
    <text evidence="3">Belongs to the Antp homeobox family.</text>
</comment>
<sequence length="228" mass="26114">MNQHGCHSYSSIFINSLQNNDLNDTSLGEESREWATTRVPLSGGNTPLTYPYSNTKVPVHGEYQWRDSRPQGSTLEPQSTWSLVHQHETSNLETLSHEDAAEKPTGNPRSAVCLSTEYERKSDKDDTSSHSSAKSRQSWRSACVRSRARTAYTTAQQLELEKEFLYSRYLTATRRMELANSLGLSEKHLKIWFQNRRMKLKKSHETGFDGKKTSTSEIRKMYSIIDDD</sequence>
<gene>
    <name evidence="13" type="primary">LOC116304302</name>
</gene>
<dbReference type="PRINTS" id="PR00031">
    <property type="entry name" value="HTHREPRESSR"/>
</dbReference>
<dbReference type="GO" id="GO:0000981">
    <property type="term" value="F:DNA-binding transcription factor activity, RNA polymerase II-specific"/>
    <property type="evidence" value="ECO:0007669"/>
    <property type="project" value="InterPro"/>
</dbReference>
<dbReference type="InterPro" id="IPR009057">
    <property type="entry name" value="Homeodomain-like_sf"/>
</dbReference>
<evidence type="ECO:0000256" key="2">
    <source>
        <dbReference type="ARBA" id="ARBA00004123"/>
    </source>
</evidence>